<dbReference type="PROSITE" id="PS50011">
    <property type="entry name" value="PROTEIN_KINASE_DOM"/>
    <property type="match status" value="1"/>
</dbReference>
<dbReference type="AlphaFoldDB" id="A0A0R3XD30"/>
<dbReference type="Proteomes" id="UP000274429">
    <property type="component" value="Unassembled WGS sequence"/>
</dbReference>
<evidence type="ECO:0000256" key="1">
    <source>
        <dbReference type="ARBA" id="ARBA00022553"/>
    </source>
</evidence>
<dbReference type="SUPFAM" id="SSF56112">
    <property type="entry name" value="Protein kinase-like (PK-like)"/>
    <property type="match status" value="1"/>
</dbReference>
<evidence type="ECO:0000256" key="3">
    <source>
        <dbReference type="ARBA" id="ARBA00048679"/>
    </source>
</evidence>
<reference evidence="5 6" key="2">
    <citation type="submission" date="2018-11" db="EMBL/GenBank/DDBJ databases">
        <authorList>
            <consortium name="Pathogen Informatics"/>
        </authorList>
    </citation>
    <scope>NUCLEOTIDE SEQUENCE [LARGE SCALE GENOMIC DNA]</scope>
</reference>
<dbReference type="InterPro" id="IPR011009">
    <property type="entry name" value="Kinase-like_dom_sf"/>
</dbReference>
<dbReference type="GO" id="GO:0005737">
    <property type="term" value="C:cytoplasm"/>
    <property type="evidence" value="ECO:0007669"/>
    <property type="project" value="TreeGrafter"/>
</dbReference>
<dbReference type="PANTHER" id="PTHR22988">
    <property type="entry name" value="MYOTONIC DYSTROPHY S/T KINASE-RELATED"/>
    <property type="match status" value="1"/>
</dbReference>
<comment type="catalytic activity">
    <reaction evidence="2">
        <text>L-threonyl-[protein] + ATP = O-phospho-L-threonyl-[protein] + ADP + H(+)</text>
        <dbReference type="Rhea" id="RHEA:46608"/>
        <dbReference type="Rhea" id="RHEA-COMP:11060"/>
        <dbReference type="Rhea" id="RHEA-COMP:11605"/>
        <dbReference type="ChEBI" id="CHEBI:15378"/>
        <dbReference type="ChEBI" id="CHEBI:30013"/>
        <dbReference type="ChEBI" id="CHEBI:30616"/>
        <dbReference type="ChEBI" id="CHEBI:61977"/>
        <dbReference type="ChEBI" id="CHEBI:456216"/>
        <dbReference type="EC" id="2.7.11.1"/>
    </reaction>
</comment>
<proteinExistence type="predicted"/>
<dbReference type="PANTHER" id="PTHR22988:SF71">
    <property type="entry name" value="CITRON RHO-INTERACTING KINASE"/>
    <property type="match status" value="1"/>
</dbReference>
<accession>A0A0R3XD30</accession>
<sequence length="152" mass="17684">MQPSRSSVVDIKDRLTSLENILADPFSDLNIERILDVFISAVLDSQCIPRDKPDTQILTFSERFTDSVKQLLVLRRQRHDFTFLSTLGRGAYGRVDLVRENATGRVCAMKTLDKSKMLSQQADFWAEREIMAQSVSPWIVRLFYSFQIYFRR</sequence>
<evidence type="ECO:0000259" key="4">
    <source>
        <dbReference type="PROSITE" id="PS50011"/>
    </source>
</evidence>
<dbReference type="EMBL" id="UYWX01024205">
    <property type="protein sequence ID" value="VDM36496.1"/>
    <property type="molecule type" value="Genomic_DNA"/>
</dbReference>
<evidence type="ECO:0000313" key="6">
    <source>
        <dbReference type="Proteomes" id="UP000274429"/>
    </source>
</evidence>
<keyword evidence="1" id="KW-0597">Phosphoprotein</keyword>
<dbReference type="GO" id="GO:0004674">
    <property type="term" value="F:protein serine/threonine kinase activity"/>
    <property type="evidence" value="ECO:0007669"/>
    <property type="project" value="UniProtKB-EC"/>
</dbReference>
<protein>
    <submittedName>
        <fullName evidence="7">Protein kinase domain-containing protein</fullName>
    </submittedName>
</protein>
<name>A0A0R3XD30_HYDTA</name>
<dbReference type="InterPro" id="IPR000719">
    <property type="entry name" value="Prot_kinase_dom"/>
</dbReference>
<evidence type="ECO:0000313" key="7">
    <source>
        <dbReference type="WBParaSite" id="TTAC_0001145701-mRNA-1"/>
    </source>
</evidence>
<reference evidence="7" key="1">
    <citation type="submission" date="2017-02" db="UniProtKB">
        <authorList>
            <consortium name="WormBaseParasite"/>
        </authorList>
    </citation>
    <scope>IDENTIFICATION</scope>
</reference>
<dbReference type="STRING" id="6205.A0A0R3XD30"/>
<dbReference type="Gene3D" id="3.30.200.20">
    <property type="entry name" value="Phosphorylase Kinase, domain 1"/>
    <property type="match status" value="1"/>
</dbReference>
<feature type="domain" description="Protein kinase" evidence="4">
    <location>
        <begin position="81"/>
        <end position="152"/>
    </location>
</feature>
<gene>
    <name evidence="5" type="ORF">TTAC_LOCUS11439</name>
</gene>
<dbReference type="WBParaSite" id="TTAC_0001145701-mRNA-1">
    <property type="protein sequence ID" value="TTAC_0001145701-mRNA-1"/>
    <property type="gene ID" value="TTAC_0001145701"/>
</dbReference>
<keyword evidence="6" id="KW-1185">Reference proteome</keyword>
<dbReference type="GO" id="GO:0005856">
    <property type="term" value="C:cytoskeleton"/>
    <property type="evidence" value="ECO:0007669"/>
    <property type="project" value="TreeGrafter"/>
</dbReference>
<dbReference type="GO" id="GO:0005524">
    <property type="term" value="F:ATP binding"/>
    <property type="evidence" value="ECO:0007669"/>
    <property type="project" value="InterPro"/>
</dbReference>
<dbReference type="OrthoDB" id="2156623at2759"/>
<comment type="catalytic activity">
    <reaction evidence="3">
        <text>L-seryl-[protein] + ATP = O-phospho-L-seryl-[protein] + ADP + H(+)</text>
        <dbReference type="Rhea" id="RHEA:17989"/>
        <dbReference type="Rhea" id="RHEA-COMP:9863"/>
        <dbReference type="Rhea" id="RHEA-COMP:11604"/>
        <dbReference type="ChEBI" id="CHEBI:15378"/>
        <dbReference type="ChEBI" id="CHEBI:29999"/>
        <dbReference type="ChEBI" id="CHEBI:30616"/>
        <dbReference type="ChEBI" id="CHEBI:83421"/>
        <dbReference type="ChEBI" id="CHEBI:456216"/>
        <dbReference type="EC" id="2.7.11.1"/>
    </reaction>
</comment>
<organism evidence="7">
    <name type="scientific">Hydatigena taeniaeformis</name>
    <name type="common">Feline tapeworm</name>
    <name type="synonym">Taenia taeniaeformis</name>
    <dbReference type="NCBI Taxonomy" id="6205"/>
    <lineage>
        <taxon>Eukaryota</taxon>
        <taxon>Metazoa</taxon>
        <taxon>Spiralia</taxon>
        <taxon>Lophotrochozoa</taxon>
        <taxon>Platyhelminthes</taxon>
        <taxon>Cestoda</taxon>
        <taxon>Eucestoda</taxon>
        <taxon>Cyclophyllidea</taxon>
        <taxon>Taeniidae</taxon>
        <taxon>Hydatigera</taxon>
    </lineage>
</organism>
<dbReference type="InterPro" id="IPR050839">
    <property type="entry name" value="Rho-assoc_Ser/Thr_Kinase"/>
</dbReference>
<dbReference type="Pfam" id="PF00069">
    <property type="entry name" value="Pkinase"/>
    <property type="match status" value="1"/>
</dbReference>
<evidence type="ECO:0000313" key="5">
    <source>
        <dbReference type="EMBL" id="VDM36496.1"/>
    </source>
</evidence>
<dbReference type="GO" id="GO:0031032">
    <property type="term" value="P:actomyosin structure organization"/>
    <property type="evidence" value="ECO:0007669"/>
    <property type="project" value="TreeGrafter"/>
</dbReference>
<evidence type="ECO:0000256" key="2">
    <source>
        <dbReference type="ARBA" id="ARBA00047899"/>
    </source>
</evidence>